<dbReference type="RefSeq" id="WP_033519144.1">
    <property type="nucleotide sequence ID" value="NZ_CAUPKV010000022.1"/>
</dbReference>
<sequence>MKPKARERKPAWLRVFAPSGNLAKLEPMVCPGCGRWVIVQQTGVWDTYDAGIIRDGDIAVAIILDKRLARIEWNNVFRQPVLVEVCGQRGIRPDGLYLAGHECARMRVSSTGFTPPRKERPPGKPVFDAHLSDEEIAEFERLWNMPLADLKKRKAPTERVGQGE</sequence>
<dbReference type="eggNOG" id="ENOG503218J">
    <property type="taxonomic scope" value="Bacteria"/>
</dbReference>
<reference evidence="1 2" key="1">
    <citation type="submission" date="2014-03" db="EMBL/GenBank/DDBJ databases">
        <title>Genomics of Bifidobacteria.</title>
        <authorList>
            <person name="Ventura M."/>
            <person name="Milani C."/>
            <person name="Lugli G.A."/>
        </authorList>
    </citation>
    <scope>NUCLEOTIDE SEQUENCE [LARGE SCALE GENOMIC DNA]</scope>
    <source>
        <strain evidence="1 2">LMG 21589</strain>
    </source>
</reference>
<comment type="caution">
    <text evidence="1">The sequence shown here is derived from an EMBL/GenBank/DDBJ whole genome shotgun (WGS) entry which is preliminary data.</text>
</comment>
<organism evidence="1 2">
    <name type="scientific">Bifidobacterium scardovii</name>
    <dbReference type="NCBI Taxonomy" id="158787"/>
    <lineage>
        <taxon>Bacteria</taxon>
        <taxon>Bacillati</taxon>
        <taxon>Actinomycetota</taxon>
        <taxon>Actinomycetes</taxon>
        <taxon>Bifidobacteriales</taxon>
        <taxon>Bifidobacteriaceae</taxon>
        <taxon>Bifidobacterium</taxon>
    </lineage>
</organism>
<dbReference type="OrthoDB" id="3233860at2"/>
<dbReference type="AlphaFoldDB" id="A0A087DGP6"/>
<keyword evidence="2" id="KW-1185">Reference proteome</keyword>
<dbReference type="STRING" id="158787.BSCA_0748"/>
<accession>A0A087DGP6</accession>
<evidence type="ECO:0000313" key="2">
    <source>
        <dbReference type="Proteomes" id="UP000029033"/>
    </source>
</evidence>
<dbReference type="EMBL" id="JGZO01000006">
    <property type="protein sequence ID" value="KFI94696.1"/>
    <property type="molecule type" value="Genomic_DNA"/>
</dbReference>
<gene>
    <name evidence="1" type="ORF">BSCA_0748</name>
</gene>
<evidence type="ECO:0000313" key="1">
    <source>
        <dbReference type="EMBL" id="KFI94696.1"/>
    </source>
</evidence>
<dbReference type="GeneID" id="85166446"/>
<dbReference type="Proteomes" id="UP000029033">
    <property type="component" value="Unassembled WGS sequence"/>
</dbReference>
<name>A0A087DGP6_9BIFI</name>
<proteinExistence type="predicted"/>
<protein>
    <submittedName>
        <fullName evidence="1">Uncharacterized protein</fullName>
    </submittedName>
</protein>